<keyword evidence="3 6" id="KW-0812">Transmembrane</keyword>
<comment type="caution">
    <text evidence="7">The sequence shown here is derived from an EMBL/GenBank/DDBJ whole genome shotgun (WGS) entry which is preliminary data.</text>
</comment>
<dbReference type="EMBL" id="AFHS01000043">
    <property type="protein sequence ID" value="EGK08734.1"/>
    <property type="molecule type" value="Genomic_DNA"/>
</dbReference>
<organism evidence="7 8">
    <name type="scientific">Kingella kingae ATCC 23330</name>
    <dbReference type="NCBI Taxonomy" id="887327"/>
    <lineage>
        <taxon>Bacteria</taxon>
        <taxon>Pseudomonadati</taxon>
        <taxon>Pseudomonadota</taxon>
        <taxon>Betaproteobacteria</taxon>
        <taxon>Neisseriales</taxon>
        <taxon>Neisseriaceae</taxon>
        <taxon>Kingella</taxon>
    </lineage>
</organism>
<feature type="transmembrane region" description="Helical" evidence="6">
    <location>
        <begin position="33"/>
        <end position="53"/>
    </location>
</feature>
<evidence type="ECO:0000313" key="7">
    <source>
        <dbReference type="EMBL" id="EGK08734.1"/>
    </source>
</evidence>
<gene>
    <name evidence="7" type="primary">atpI</name>
    <name evidence="7" type="ORF">HMPREF0476_1245</name>
</gene>
<keyword evidence="5 6" id="KW-0472">Membrane</keyword>
<keyword evidence="7" id="KW-0378">Hydrolase</keyword>
<dbReference type="RefSeq" id="WP_003787213.1">
    <property type="nucleotide sequence ID" value="NZ_GL891961.1"/>
</dbReference>
<sequence>MGNKVFLLVGLQVITITVLTLFVWLFFGVQTALSMVLGGLSYILPTLIAVLILKFLRPYPVLAGSAFIAAEILKIVLALIFMVSVFCLYPSIQFIPYFIGLLAVSHLVFCFFKGSSLWQVKQQRQPITSSTICRA</sequence>
<accession>F5S7R2</accession>
<evidence type="ECO:0000256" key="1">
    <source>
        <dbReference type="ARBA" id="ARBA00004651"/>
    </source>
</evidence>
<dbReference type="InterPro" id="IPR005598">
    <property type="entry name" value="ATP_synth_I"/>
</dbReference>
<dbReference type="GO" id="GO:0005886">
    <property type="term" value="C:plasma membrane"/>
    <property type="evidence" value="ECO:0007669"/>
    <property type="project" value="UniProtKB-SubCell"/>
</dbReference>
<feature type="transmembrane region" description="Helical" evidence="6">
    <location>
        <begin position="65"/>
        <end position="88"/>
    </location>
</feature>
<evidence type="ECO:0000256" key="4">
    <source>
        <dbReference type="ARBA" id="ARBA00022989"/>
    </source>
</evidence>
<reference evidence="7 8" key="1">
    <citation type="submission" date="2011-04" db="EMBL/GenBank/DDBJ databases">
        <authorList>
            <person name="Muzny D."/>
            <person name="Qin X."/>
            <person name="Deng J."/>
            <person name="Jiang H."/>
            <person name="Liu Y."/>
            <person name="Qu J."/>
            <person name="Song X.-Z."/>
            <person name="Zhang L."/>
            <person name="Thornton R."/>
            <person name="Coyle M."/>
            <person name="Francisco L."/>
            <person name="Jackson L."/>
            <person name="Javaid M."/>
            <person name="Korchina V."/>
            <person name="Kovar C."/>
            <person name="Mata R."/>
            <person name="Mathew T."/>
            <person name="Ngo R."/>
            <person name="Nguyen L."/>
            <person name="Nguyen N."/>
            <person name="Okwuonu G."/>
            <person name="Ongeri F."/>
            <person name="Pham C."/>
            <person name="Simmons D."/>
            <person name="Wilczek-Boney K."/>
            <person name="Hale W."/>
            <person name="Jakkamsetti A."/>
            <person name="Pham P."/>
            <person name="Ruth R."/>
            <person name="San Lucas F."/>
            <person name="Warren J."/>
            <person name="Zhang J."/>
            <person name="Zhao Z."/>
            <person name="Zhou C."/>
            <person name="Zhu D."/>
            <person name="Lee S."/>
            <person name="Bess C."/>
            <person name="Blankenburg K."/>
            <person name="Forbes L."/>
            <person name="Fu Q."/>
            <person name="Gubbala S."/>
            <person name="Hirani K."/>
            <person name="Jayaseelan J.C."/>
            <person name="Lara F."/>
            <person name="Munidasa M."/>
            <person name="Palculict T."/>
            <person name="Patil S."/>
            <person name="Pu L.-L."/>
            <person name="Saada N."/>
            <person name="Tang L."/>
            <person name="Weissenberger G."/>
            <person name="Zhu Y."/>
            <person name="Hemphill L."/>
            <person name="Shang Y."/>
            <person name="Youmans B."/>
            <person name="Ayvaz T."/>
            <person name="Ross M."/>
            <person name="Santibanez J."/>
            <person name="Aqrawi P."/>
            <person name="Gross S."/>
            <person name="Joshi V."/>
            <person name="Fowler G."/>
            <person name="Nazareth L."/>
            <person name="Reid J."/>
            <person name="Worley K."/>
            <person name="Petrosino J."/>
            <person name="Highlander S."/>
            <person name="Gibbs R."/>
        </authorList>
    </citation>
    <scope>NUCLEOTIDE SEQUENCE [LARGE SCALE GENOMIC DNA]</scope>
    <source>
        <strain evidence="7 8">ATCC 23330</strain>
    </source>
</reference>
<evidence type="ECO:0000256" key="2">
    <source>
        <dbReference type="ARBA" id="ARBA00022475"/>
    </source>
</evidence>
<protein>
    <submittedName>
        <fullName evidence="7">F0F1 ATP synthase subunit I</fullName>
        <ecNumber evidence="7">3.6.3.14</ecNumber>
    </submittedName>
</protein>
<evidence type="ECO:0000256" key="6">
    <source>
        <dbReference type="SAM" id="Phobius"/>
    </source>
</evidence>
<keyword evidence="4 6" id="KW-1133">Transmembrane helix</keyword>
<keyword evidence="2" id="KW-1003">Cell membrane</keyword>
<dbReference type="HOGENOM" id="CLU_147981_0_0_4"/>
<name>F5S7R2_KINKI</name>
<dbReference type="eggNOG" id="COG3312">
    <property type="taxonomic scope" value="Bacteria"/>
</dbReference>
<comment type="subcellular location">
    <subcellularLocation>
        <location evidence="1">Cell membrane</location>
        <topology evidence="1">Multi-pass membrane protein</topology>
    </subcellularLocation>
</comment>
<dbReference type="Pfam" id="PF03899">
    <property type="entry name" value="ATP-synt_I"/>
    <property type="match status" value="1"/>
</dbReference>
<dbReference type="Proteomes" id="UP000004207">
    <property type="component" value="Unassembled WGS sequence"/>
</dbReference>
<keyword evidence="8" id="KW-1185">Reference proteome</keyword>
<dbReference type="GO" id="GO:0016787">
    <property type="term" value="F:hydrolase activity"/>
    <property type="evidence" value="ECO:0007669"/>
    <property type="project" value="UniProtKB-KW"/>
</dbReference>
<proteinExistence type="predicted"/>
<dbReference type="EC" id="3.6.3.14" evidence="7"/>
<feature type="transmembrane region" description="Helical" evidence="6">
    <location>
        <begin position="94"/>
        <end position="112"/>
    </location>
</feature>
<dbReference type="STRING" id="504.KKKWG1_0590"/>
<evidence type="ECO:0000256" key="5">
    <source>
        <dbReference type="ARBA" id="ARBA00023136"/>
    </source>
</evidence>
<evidence type="ECO:0000313" key="8">
    <source>
        <dbReference type="Proteomes" id="UP000004207"/>
    </source>
</evidence>
<feature type="transmembrane region" description="Helical" evidence="6">
    <location>
        <begin position="5"/>
        <end position="27"/>
    </location>
</feature>
<evidence type="ECO:0000256" key="3">
    <source>
        <dbReference type="ARBA" id="ARBA00022692"/>
    </source>
</evidence>
<dbReference type="AlphaFoldDB" id="F5S7R2"/>